<dbReference type="InterPro" id="IPR055398">
    <property type="entry name" value="Rossmann-like_BshC"/>
</dbReference>
<dbReference type="NCBIfam" id="TIGR03998">
    <property type="entry name" value="thiol_BshC"/>
    <property type="match status" value="1"/>
</dbReference>
<accession>A0A0P0C1C0</accession>
<dbReference type="AlphaFoldDB" id="A0A0P0C1C0"/>
<evidence type="ECO:0000259" key="3">
    <source>
        <dbReference type="Pfam" id="PF10079"/>
    </source>
</evidence>
<evidence type="ECO:0000313" key="6">
    <source>
        <dbReference type="Proteomes" id="UP000061382"/>
    </source>
</evidence>
<name>A0A0P0C1C0_9BACT</name>
<dbReference type="GO" id="GO:0016874">
    <property type="term" value="F:ligase activity"/>
    <property type="evidence" value="ECO:0007669"/>
    <property type="project" value="UniProtKB-UniRule"/>
</dbReference>
<dbReference type="Pfam" id="PF10079">
    <property type="entry name" value="Rossmann-like_BshC"/>
    <property type="match status" value="1"/>
</dbReference>
<dbReference type="PIRSF" id="PIRSF012535">
    <property type="entry name" value="UCP012535"/>
    <property type="match status" value="1"/>
</dbReference>
<proteinExistence type="inferred from homology"/>
<gene>
    <name evidence="2" type="primary">bshC</name>
    <name evidence="5" type="ORF">DC20_06175</name>
</gene>
<organism evidence="5 6">
    <name type="scientific">Rufibacter tibetensis</name>
    <dbReference type="NCBI Taxonomy" id="512763"/>
    <lineage>
        <taxon>Bacteria</taxon>
        <taxon>Pseudomonadati</taxon>
        <taxon>Bacteroidota</taxon>
        <taxon>Cytophagia</taxon>
        <taxon>Cytophagales</taxon>
        <taxon>Hymenobacteraceae</taxon>
        <taxon>Rufibacter</taxon>
    </lineage>
</organism>
<keyword evidence="1 2" id="KW-0436">Ligase</keyword>
<comment type="similarity">
    <text evidence="2">Belongs to the BshC family.</text>
</comment>
<dbReference type="STRING" id="512763.DC20_06175"/>
<dbReference type="EMBL" id="CP012643">
    <property type="protein sequence ID" value="ALI98629.1"/>
    <property type="molecule type" value="Genomic_DNA"/>
</dbReference>
<feature type="domain" description="Bacillithiol biosynthesis BshC C-terminal coiled-coil" evidence="4">
    <location>
        <begin position="362"/>
        <end position="516"/>
    </location>
</feature>
<dbReference type="InterPro" id="IPR055399">
    <property type="entry name" value="CC_BshC"/>
</dbReference>
<evidence type="ECO:0000256" key="1">
    <source>
        <dbReference type="ARBA" id="ARBA00022598"/>
    </source>
</evidence>
<evidence type="ECO:0000313" key="5">
    <source>
        <dbReference type="EMBL" id="ALI98629.1"/>
    </source>
</evidence>
<reference evidence="5 6" key="1">
    <citation type="submission" date="2015-08" db="EMBL/GenBank/DDBJ databases">
        <title>Complete genome sequence of Rufibacter tibetensis strain 1351t, a radiation-resistant bacterium from tibet plateau.</title>
        <authorList>
            <person name="Dai J."/>
        </authorList>
    </citation>
    <scope>NUCLEOTIDE SEQUENCE [LARGE SCALE GENOMIC DNA]</scope>
    <source>
        <strain evidence="5 6">1351</strain>
    </source>
</reference>
<feature type="coiled-coil region" evidence="2">
    <location>
        <begin position="380"/>
        <end position="473"/>
    </location>
</feature>
<keyword evidence="6" id="KW-1185">Reference proteome</keyword>
<dbReference type="KEGG" id="rti:DC20_06175"/>
<dbReference type="EC" id="6.-.-.-" evidence="2"/>
<dbReference type="OrthoDB" id="9765151at2"/>
<feature type="domain" description="Bacillithiol biosynthesis BshC N-terminal Rossmann-like" evidence="3">
    <location>
        <begin position="1"/>
        <end position="360"/>
    </location>
</feature>
<dbReference type="Proteomes" id="UP000061382">
    <property type="component" value="Chromosome"/>
</dbReference>
<dbReference type="PATRIC" id="fig|512763.3.peg.1365"/>
<keyword evidence="2" id="KW-0175">Coiled coil</keyword>
<dbReference type="RefSeq" id="WP_062543027.1">
    <property type="nucleotide sequence ID" value="NZ_CP012643.1"/>
</dbReference>
<dbReference type="InterPro" id="IPR011199">
    <property type="entry name" value="Bacillithiol_biosynth_BshC"/>
</dbReference>
<evidence type="ECO:0000259" key="4">
    <source>
        <dbReference type="Pfam" id="PF24850"/>
    </source>
</evidence>
<dbReference type="HAMAP" id="MF_01867">
    <property type="entry name" value="BshC"/>
    <property type="match status" value="1"/>
</dbReference>
<protein>
    <recommendedName>
        <fullName evidence="2">Putative cysteine ligase BshC</fullName>
        <ecNumber evidence="2">6.-.-.-</ecNumber>
    </recommendedName>
</protein>
<sequence>MKVSCIDYSATGAFSSLVLDYLQKDAKLQPFYAHFPQISSFSTLIKERHFPAEQRQVLVDELNRQYHGVEASEAVQANILTLAHEQTFTITTGHQLNLFTGPLYFIYKIVTAIKSAQELQKAYPDQKFVPVYWMATEDHDFAEVNHFTLFGKKYTWESDAKGAVGRFSTDGLNELLDEMPESYPLFEQAYTESATLAEAMRHIVNGLFGEYGVVCVDGDNPALKRIFSPVILKELTEQVGYSAVTETNAALEKHYKPQVMVREINLFYLDNNLRERIVQEGDTYKVLNTELVFTKEQMLQLVEEQPEKFSPNVVLRPLYQEMVLPNLAYIGGGAEVAYWFQLKDMFEAFGVPYPAVMLRNSAMYVTKANAQRMEKLCLTIEEMFLELPSLKKRLAELLNQKEVSLESQRAALEEAFQQVEALAQSIDPTLVKAVGAESQKAQNSLQILEKKLNKAVESKNDTAYNQLANLKEKLFPTGVLQERVDNLLTYQTNNPNFIKELVAAFEPFAYCFTVLQEE</sequence>
<evidence type="ECO:0000256" key="2">
    <source>
        <dbReference type="HAMAP-Rule" id="MF_01867"/>
    </source>
</evidence>
<dbReference type="Pfam" id="PF24850">
    <property type="entry name" value="CC_BshC"/>
    <property type="match status" value="1"/>
</dbReference>